<comment type="caution">
    <text evidence="4">The sequence shown here is derived from an EMBL/GenBank/DDBJ whole genome shotgun (WGS) entry which is preliminary data.</text>
</comment>
<dbReference type="InterPro" id="IPR013126">
    <property type="entry name" value="Hsp_70_fam"/>
</dbReference>
<evidence type="ECO:0000256" key="2">
    <source>
        <dbReference type="ARBA" id="ARBA00022741"/>
    </source>
</evidence>
<keyword evidence="3" id="KW-0067">ATP-binding</keyword>
<name>A0A0B7J8Q8_9GAMM</name>
<dbReference type="GO" id="GO:0005524">
    <property type="term" value="F:ATP binding"/>
    <property type="evidence" value="ECO:0007669"/>
    <property type="project" value="UniProtKB-KW"/>
</dbReference>
<dbReference type="Pfam" id="PF00012">
    <property type="entry name" value="HSP70"/>
    <property type="match status" value="1"/>
</dbReference>
<dbReference type="RefSeq" id="WP_036795075.1">
    <property type="nucleotide sequence ID" value="NZ_LN794352.1"/>
</dbReference>
<dbReference type="NCBIfam" id="NF008673">
    <property type="entry name" value="PRK11678.1"/>
    <property type="match status" value="1"/>
</dbReference>
<dbReference type="AlphaFoldDB" id="A0A0B7J8Q8"/>
<gene>
    <name evidence="4" type="ORF">C9J27_15665</name>
</gene>
<dbReference type="PROSITE" id="PS00329">
    <property type="entry name" value="HSP70_2"/>
    <property type="match status" value="1"/>
</dbReference>
<dbReference type="GeneID" id="29944119"/>
<dbReference type="PANTHER" id="PTHR19375">
    <property type="entry name" value="HEAT SHOCK PROTEIN 70KDA"/>
    <property type="match status" value="1"/>
</dbReference>
<reference evidence="4 5" key="1">
    <citation type="submission" date="2018-01" db="EMBL/GenBank/DDBJ databases">
        <title>Whole genome sequencing of Histamine producing bacteria.</title>
        <authorList>
            <person name="Butler K."/>
        </authorList>
    </citation>
    <scope>NUCLEOTIDE SEQUENCE [LARGE SCALE GENOMIC DNA]</scope>
    <source>
        <strain evidence="4 5">FS-7.2</strain>
    </source>
</reference>
<dbReference type="Gene3D" id="3.90.640.10">
    <property type="entry name" value="Actin, Chain A, domain 4"/>
    <property type="match status" value="1"/>
</dbReference>
<dbReference type="Gene3D" id="3.30.420.40">
    <property type="match status" value="2"/>
</dbReference>
<dbReference type="CDD" id="cd10231">
    <property type="entry name" value="ASKHA_NBD_HSP70_YegD-like"/>
    <property type="match status" value="1"/>
</dbReference>
<proteinExistence type="inferred from homology"/>
<evidence type="ECO:0000256" key="1">
    <source>
        <dbReference type="ARBA" id="ARBA00007381"/>
    </source>
</evidence>
<evidence type="ECO:0000313" key="4">
    <source>
        <dbReference type="EMBL" id="PSU96790.1"/>
    </source>
</evidence>
<dbReference type="InterPro" id="IPR042054">
    <property type="entry name" value="YegD-like"/>
</dbReference>
<accession>A0A0B7J8Q8</accession>
<dbReference type="SUPFAM" id="SSF53067">
    <property type="entry name" value="Actin-like ATPase domain"/>
    <property type="match status" value="2"/>
</dbReference>
<organism evidence="4 5">
    <name type="scientific">Photobacterium kishitanii</name>
    <dbReference type="NCBI Taxonomy" id="318456"/>
    <lineage>
        <taxon>Bacteria</taxon>
        <taxon>Pseudomonadati</taxon>
        <taxon>Pseudomonadota</taxon>
        <taxon>Gammaproteobacteria</taxon>
        <taxon>Vibrionales</taxon>
        <taxon>Vibrionaceae</taxon>
        <taxon>Photobacterium</taxon>
    </lineage>
</organism>
<dbReference type="Proteomes" id="UP000241426">
    <property type="component" value="Unassembled WGS sequence"/>
</dbReference>
<evidence type="ECO:0000256" key="3">
    <source>
        <dbReference type="ARBA" id="ARBA00022840"/>
    </source>
</evidence>
<dbReference type="eggNOG" id="COG0443">
    <property type="taxonomic scope" value="Bacteria"/>
</dbReference>
<dbReference type="GO" id="GO:0140662">
    <property type="term" value="F:ATP-dependent protein folding chaperone"/>
    <property type="evidence" value="ECO:0007669"/>
    <property type="project" value="InterPro"/>
</dbReference>
<accession>A0A2T3KFF9</accession>
<keyword evidence="2" id="KW-0547">Nucleotide-binding</keyword>
<dbReference type="InterPro" id="IPR043129">
    <property type="entry name" value="ATPase_NBD"/>
</dbReference>
<dbReference type="EMBL" id="PYNF01000014">
    <property type="protein sequence ID" value="PSU96790.1"/>
    <property type="molecule type" value="Genomic_DNA"/>
</dbReference>
<protein>
    <submittedName>
        <fullName evidence="4">Molecular chaperone</fullName>
    </submittedName>
</protein>
<dbReference type="InterPro" id="IPR018181">
    <property type="entry name" value="Heat_shock_70_CS"/>
</dbReference>
<evidence type="ECO:0000313" key="5">
    <source>
        <dbReference type="Proteomes" id="UP000241426"/>
    </source>
</evidence>
<sequence>MYIGFDYGTANCSVAVMEDSKPKLLPLENNNQYIPSTLCAPTRESVSEYLYRFMGISPSNATGEQVLRRAMAFNREEDIEVVAGDLQFGQAALDLYLDDPEEVYYVKSPKSFLGANGLRDGQISFFEDLVCAMMVNIKRTAEQSLQQDIVSTIIGRPVNFQGIGGESANQQAEGILSQAAKRAGFKNVSFQFEPVAAGLEYESTLTADKTVLVVDIGGGTTDCSLINMGPSFRHLTDRSSSLLAHSGQRVGGNDLDIHLAFKQLMPQFGLGSKTIRGIEMPFNQFWNPIAINNVAAQTEFYGDANLRALEKLRHDAADPQLLSRLIHVYHETLGYQIIRHAEEAKIALSSQAHHTVNMALMQDLFEVDISAQQLAEAIETPKEKMRDLVIEAMAQSQVKPDAIFMTGGTARSPILRQCIEQQLPNIPIVSGSYFGSVTAGLARWGERCYG</sequence>
<comment type="similarity">
    <text evidence="1">Belongs to the heat shock protein 70 family.</text>
</comment>